<dbReference type="InParanoid" id="H3C2Z4"/>
<accession>H3C2Z4</accession>
<dbReference type="Proteomes" id="UP000007303">
    <property type="component" value="Unassembled WGS sequence"/>
</dbReference>
<feature type="compositionally biased region" description="Polar residues" evidence="1">
    <location>
        <begin position="339"/>
        <end position="350"/>
    </location>
</feature>
<dbReference type="Ensembl" id="ENSTNIT00000001527.1">
    <property type="protein sequence ID" value="ENSTNIP00000002612.1"/>
    <property type="gene ID" value="ENSTNIG00000001751.1"/>
</dbReference>
<reference evidence="2" key="2">
    <citation type="submission" date="2025-08" db="UniProtKB">
        <authorList>
            <consortium name="Ensembl"/>
        </authorList>
    </citation>
    <scope>IDENTIFICATION</scope>
</reference>
<dbReference type="GeneTree" id="ENSGT00930000152160"/>
<evidence type="ECO:0000313" key="3">
    <source>
        <dbReference type="Proteomes" id="UP000007303"/>
    </source>
</evidence>
<feature type="compositionally biased region" description="Polar residues" evidence="1">
    <location>
        <begin position="138"/>
        <end position="148"/>
    </location>
</feature>
<dbReference type="OMA" id="MCEENEE"/>
<feature type="compositionally biased region" description="Basic and acidic residues" evidence="1">
    <location>
        <begin position="185"/>
        <end position="210"/>
    </location>
</feature>
<dbReference type="STRING" id="99883.ENSTNIP00000002612"/>
<feature type="region of interest" description="Disordered" evidence="1">
    <location>
        <begin position="1"/>
        <end position="29"/>
    </location>
</feature>
<reference evidence="2" key="3">
    <citation type="submission" date="2025-09" db="UniProtKB">
        <authorList>
            <consortium name="Ensembl"/>
        </authorList>
    </citation>
    <scope>IDENTIFICATION</scope>
</reference>
<dbReference type="GO" id="GO:0030276">
    <property type="term" value="F:clathrin binding"/>
    <property type="evidence" value="ECO:0007669"/>
    <property type="project" value="InterPro"/>
</dbReference>
<dbReference type="InterPro" id="IPR046359">
    <property type="entry name" value="Aftin-like"/>
</dbReference>
<name>H3C2Z4_TETNG</name>
<dbReference type="HOGENOM" id="CLU_793552_0_0_1"/>
<evidence type="ECO:0000256" key="1">
    <source>
        <dbReference type="SAM" id="MobiDB-lite"/>
    </source>
</evidence>
<proteinExistence type="predicted"/>
<protein>
    <submittedName>
        <fullName evidence="2">Uncharacterized protein</fullName>
    </submittedName>
</protein>
<dbReference type="PANTHER" id="PTHR16156">
    <property type="entry name" value="AFTIPHILIN A-RELATED"/>
    <property type="match status" value="1"/>
</dbReference>
<keyword evidence="3" id="KW-1185">Reference proteome</keyword>
<evidence type="ECO:0000313" key="2">
    <source>
        <dbReference type="Ensembl" id="ENSTNIP00000002612.1"/>
    </source>
</evidence>
<dbReference type="GO" id="GO:0030121">
    <property type="term" value="C:AP-1 adaptor complex"/>
    <property type="evidence" value="ECO:0007669"/>
    <property type="project" value="TreeGrafter"/>
</dbReference>
<dbReference type="GO" id="GO:0032588">
    <property type="term" value="C:trans-Golgi network membrane"/>
    <property type="evidence" value="ECO:0007669"/>
    <property type="project" value="InterPro"/>
</dbReference>
<feature type="compositionally biased region" description="Basic and acidic residues" evidence="1">
    <location>
        <begin position="95"/>
        <end position="105"/>
    </location>
</feature>
<dbReference type="AlphaFoldDB" id="H3C2Z4"/>
<organism evidence="2 3">
    <name type="scientific">Tetraodon nigroviridis</name>
    <name type="common">Spotted green pufferfish</name>
    <name type="synonym">Chelonodon nigroviridis</name>
    <dbReference type="NCBI Taxonomy" id="99883"/>
    <lineage>
        <taxon>Eukaryota</taxon>
        <taxon>Metazoa</taxon>
        <taxon>Chordata</taxon>
        <taxon>Craniata</taxon>
        <taxon>Vertebrata</taxon>
        <taxon>Euteleostomi</taxon>
        <taxon>Actinopterygii</taxon>
        <taxon>Neopterygii</taxon>
        <taxon>Teleostei</taxon>
        <taxon>Neoteleostei</taxon>
        <taxon>Acanthomorphata</taxon>
        <taxon>Eupercaria</taxon>
        <taxon>Tetraodontiformes</taxon>
        <taxon>Tetradontoidea</taxon>
        <taxon>Tetraodontidae</taxon>
        <taxon>Tetraodon</taxon>
    </lineage>
</organism>
<feature type="region of interest" description="Disordered" evidence="1">
    <location>
        <begin position="82"/>
        <end position="350"/>
    </location>
</feature>
<dbReference type="PANTHER" id="PTHR16156:SF10">
    <property type="entry name" value="AFTIPHILIN-RELATED"/>
    <property type="match status" value="1"/>
</dbReference>
<sequence>MEPEVIRMYSSSPPPMDDGPEEEEDSEFGDFGAFSAVAASISFTEFSTPSTFNQTQALNATSPPELLDGCGVLGYGHAARRHQPLKANGVVPTGHRGDAPSDRTESSSVLAGSPGHPVSEADGGGPEALTNGFVTCDLQGSPSLQNSVHARGKGTSAEDVRPQSPQDDFADFASFPDAEGGVARPEAEPRHAERRASAEDALRDPTRTRTPESAPAPAPAEAPDGSCDTDRGPGPHRPATLNGLHAADGAQAAERSPDQPSPGVGRVHGKSSDTETETETSLGRPLSTDALEEYGDLSTPGSTPSPPLQGEPATPAHHGQDGGDFGDVPGFPDFEQDRNSSSAPTQQCPE</sequence>
<feature type="compositionally biased region" description="Acidic residues" evidence="1">
    <location>
        <begin position="18"/>
        <end position="28"/>
    </location>
</feature>
<reference evidence="3" key="1">
    <citation type="journal article" date="2004" name="Nature">
        <title>Genome duplication in the teleost fish Tetraodon nigroviridis reveals the early vertebrate proto-karyotype.</title>
        <authorList>
            <person name="Jaillon O."/>
            <person name="Aury J.-M."/>
            <person name="Brunet F."/>
            <person name="Petit J.-L."/>
            <person name="Stange-Thomann N."/>
            <person name="Mauceli E."/>
            <person name="Bouneau L."/>
            <person name="Fischer C."/>
            <person name="Ozouf-Costaz C."/>
            <person name="Bernot A."/>
            <person name="Nicaud S."/>
            <person name="Jaffe D."/>
            <person name="Fisher S."/>
            <person name="Lutfalla G."/>
            <person name="Dossat C."/>
            <person name="Segurens B."/>
            <person name="Dasilva C."/>
            <person name="Salanoubat M."/>
            <person name="Levy M."/>
            <person name="Boudet N."/>
            <person name="Castellano S."/>
            <person name="Anthouard V."/>
            <person name="Jubin C."/>
            <person name="Castelli V."/>
            <person name="Katinka M."/>
            <person name="Vacherie B."/>
            <person name="Biemont C."/>
            <person name="Skalli Z."/>
            <person name="Cattolico L."/>
            <person name="Poulain J."/>
            <person name="De Berardinis V."/>
            <person name="Cruaud C."/>
            <person name="Duprat S."/>
            <person name="Brottier P."/>
            <person name="Coutanceau J.-P."/>
            <person name="Gouzy J."/>
            <person name="Parra G."/>
            <person name="Lardier G."/>
            <person name="Chapple C."/>
            <person name="McKernan K.J."/>
            <person name="McEwan P."/>
            <person name="Bosak S."/>
            <person name="Kellis M."/>
            <person name="Volff J.-N."/>
            <person name="Guigo R."/>
            <person name="Zody M.C."/>
            <person name="Mesirov J."/>
            <person name="Lindblad-Toh K."/>
            <person name="Birren B."/>
            <person name="Nusbaum C."/>
            <person name="Kahn D."/>
            <person name="Robinson-Rechavi M."/>
            <person name="Laudet V."/>
            <person name="Schachter V."/>
            <person name="Quetier F."/>
            <person name="Saurin W."/>
            <person name="Scarpelli C."/>
            <person name="Wincker P."/>
            <person name="Lander E.S."/>
            <person name="Weissenbach J."/>
            <person name="Roest Crollius H."/>
        </authorList>
    </citation>
    <scope>NUCLEOTIDE SEQUENCE [LARGE SCALE GENOMIC DNA]</scope>
</reference>